<accession>A0ABD0QSF6</accession>
<feature type="non-terminal residue" evidence="1">
    <location>
        <position position="1"/>
    </location>
</feature>
<keyword evidence="2" id="KW-1185">Reference proteome</keyword>
<dbReference type="Proteomes" id="UP001529510">
    <property type="component" value="Unassembled WGS sequence"/>
</dbReference>
<dbReference type="AlphaFoldDB" id="A0ABD0QSF6"/>
<reference evidence="1 2" key="1">
    <citation type="submission" date="2024-05" db="EMBL/GenBank/DDBJ databases">
        <title>Genome sequencing and assembly of Indian major carp, Cirrhinus mrigala (Hamilton, 1822).</title>
        <authorList>
            <person name="Mohindra V."/>
            <person name="Chowdhury L.M."/>
            <person name="Lal K."/>
            <person name="Jena J.K."/>
        </authorList>
    </citation>
    <scope>NUCLEOTIDE SEQUENCE [LARGE SCALE GENOMIC DNA]</scope>
    <source>
        <strain evidence="1">CM1030</strain>
        <tissue evidence="1">Blood</tissue>
    </source>
</reference>
<dbReference type="InterPro" id="IPR036397">
    <property type="entry name" value="RNaseH_sf"/>
</dbReference>
<organism evidence="1 2">
    <name type="scientific">Cirrhinus mrigala</name>
    <name type="common">Mrigala</name>
    <dbReference type="NCBI Taxonomy" id="683832"/>
    <lineage>
        <taxon>Eukaryota</taxon>
        <taxon>Metazoa</taxon>
        <taxon>Chordata</taxon>
        <taxon>Craniata</taxon>
        <taxon>Vertebrata</taxon>
        <taxon>Euteleostomi</taxon>
        <taxon>Actinopterygii</taxon>
        <taxon>Neopterygii</taxon>
        <taxon>Teleostei</taxon>
        <taxon>Ostariophysi</taxon>
        <taxon>Cypriniformes</taxon>
        <taxon>Cyprinidae</taxon>
        <taxon>Labeoninae</taxon>
        <taxon>Labeonini</taxon>
        <taxon>Cirrhinus</taxon>
    </lineage>
</organism>
<evidence type="ECO:0008006" key="3">
    <source>
        <dbReference type="Google" id="ProtNLM"/>
    </source>
</evidence>
<dbReference type="Gene3D" id="3.30.420.10">
    <property type="entry name" value="Ribonuclease H-like superfamily/Ribonuclease H"/>
    <property type="match status" value="1"/>
</dbReference>
<gene>
    <name evidence="1" type="ORF">M9458_015834</name>
</gene>
<evidence type="ECO:0000313" key="2">
    <source>
        <dbReference type="Proteomes" id="UP001529510"/>
    </source>
</evidence>
<name>A0ABD0QSF6_CIRMR</name>
<protein>
    <recommendedName>
        <fullName evidence="3">Integrase catalytic domain-containing protein</fullName>
    </recommendedName>
</protein>
<sequence>FNRTQEKEYLPELVYAYNLTPHSSTGYYPYYVLFGMQPHLPVDALLGQEPLLEKEPAWLFVHKERLGDAHIRAREYAGRKAADRVAKREGGVYCPELSVNQQVYFRYHAPGQNKIQDAWAPTAYKVVEVHGTTYTVEPVGGPVRD</sequence>
<proteinExistence type="predicted"/>
<evidence type="ECO:0000313" key="1">
    <source>
        <dbReference type="EMBL" id="KAL0188735.1"/>
    </source>
</evidence>
<feature type="non-terminal residue" evidence="1">
    <location>
        <position position="145"/>
    </location>
</feature>
<comment type="caution">
    <text evidence="1">The sequence shown here is derived from an EMBL/GenBank/DDBJ whole genome shotgun (WGS) entry which is preliminary data.</text>
</comment>
<dbReference type="EMBL" id="JAMKFB020000007">
    <property type="protein sequence ID" value="KAL0188735.1"/>
    <property type="molecule type" value="Genomic_DNA"/>
</dbReference>